<keyword evidence="2" id="KW-1185">Reference proteome</keyword>
<evidence type="ECO:0008006" key="3">
    <source>
        <dbReference type="Google" id="ProtNLM"/>
    </source>
</evidence>
<dbReference type="EMBL" id="JXCE01000032">
    <property type="protein sequence ID" value="KPA44039.1"/>
    <property type="molecule type" value="Genomic_DNA"/>
</dbReference>
<dbReference type="Proteomes" id="UP000037904">
    <property type="component" value="Unassembled WGS sequence"/>
</dbReference>
<evidence type="ECO:0000313" key="1">
    <source>
        <dbReference type="EMBL" id="KPA44039.1"/>
    </source>
</evidence>
<comment type="caution">
    <text evidence="1">The sequence shown here is derived from an EMBL/GenBank/DDBJ whole genome shotgun (WGS) entry which is preliminary data.</text>
</comment>
<evidence type="ECO:0000313" key="2">
    <source>
        <dbReference type="Proteomes" id="UP000037904"/>
    </source>
</evidence>
<dbReference type="AlphaFoldDB" id="A0A0M9F176"/>
<dbReference type="OrthoDB" id="5047073at2759"/>
<proteinExistence type="predicted"/>
<gene>
    <name evidence="1" type="ORF">FLAG1_03036</name>
</gene>
<protein>
    <recommendedName>
        <fullName evidence="3">F-box domain-containing protein</fullName>
    </recommendedName>
</protein>
<reference evidence="1 2" key="1">
    <citation type="submission" date="2015-04" db="EMBL/GenBank/DDBJ databases">
        <title>The draft genome sequence of Fusarium langsethiae, a T-2/HT-2 mycotoxin producer.</title>
        <authorList>
            <person name="Lysoe E."/>
            <person name="Divon H.H."/>
            <person name="Terzi V."/>
            <person name="Orru L."/>
            <person name="Lamontanara A."/>
            <person name="Kolseth A.-K."/>
            <person name="Frandsen R.J."/>
            <person name="Nielsen K."/>
            <person name="Thrane U."/>
        </authorList>
    </citation>
    <scope>NUCLEOTIDE SEQUENCE [LARGE SCALE GENOMIC DNA]</scope>
    <source>
        <strain evidence="1 2">Fl201059</strain>
    </source>
</reference>
<name>A0A0M9F176_FUSLA</name>
<sequence length="340" mass="37624">MVALWKLGEGMQQCIADILFGSNQRPSTTKLRALARAPVHPTSTCLNLLDLPNELIYAIGVTAEKRDTKALSATCRRLRANLASVVLSRVKLSISLSTTSRGAYTFAPLGEHCENLGLVKEATVSFNRRGARPPSFAGELLSMSRVADIIKPMASLKSLSLDVRVLSTGEVGSLVQKLFSVPRIPPQCLEPRIGYIAEGFPRLKSLVYREPLGNGYPFFDPNFTVDDIPTDGTMLGTVLKEKLPTLQRFVCKILFVDTNDLVPDLSRFRPFIGLVTGDHPTLNEMVIIISNMRLICWERGSNQISMNECDAPWFFGSMSRFDQSMRESNLLNAIPLDSDE</sequence>
<organism evidence="1 2">
    <name type="scientific">Fusarium langsethiae</name>
    <dbReference type="NCBI Taxonomy" id="179993"/>
    <lineage>
        <taxon>Eukaryota</taxon>
        <taxon>Fungi</taxon>
        <taxon>Dikarya</taxon>
        <taxon>Ascomycota</taxon>
        <taxon>Pezizomycotina</taxon>
        <taxon>Sordariomycetes</taxon>
        <taxon>Hypocreomycetidae</taxon>
        <taxon>Hypocreales</taxon>
        <taxon>Nectriaceae</taxon>
        <taxon>Fusarium</taxon>
    </lineage>
</organism>
<accession>A0A0M9F176</accession>